<dbReference type="InterPro" id="IPR052140">
    <property type="entry name" value="Dev_Signal_Hedgehog-like"/>
</dbReference>
<evidence type="ECO:0000313" key="9">
    <source>
        <dbReference type="Proteomes" id="UP001152747"/>
    </source>
</evidence>
<dbReference type="SUPFAM" id="SSF51294">
    <property type="entry name" value="Hedgehog/intein (Hint) domain"/>
    <property type="match status" value="1"/>
</dbReference>
<keyword evidence="3" id="KW-0964">Secreted</keyword>
<accession>A0A9P1J107</accession>
<dbReference type="Proteomes" id="UP001152747">
    <property type="component" value="Unassembled WGS sequence"/>
</dbReference>
<dbReference type="Pfam" id="PF01079">
    <property type="entry name" value="Hint"/>
    <property type="match status" value="1"/>
</dbReference>
<proteinExistence type="predicted"/>
<keyword evidence="4 5" id="KW-0732">Signal</keyword>
<dbReference type="InterPro" id="IPR006141">
    <property type="entry name" value="Intein_N"/>
</dbReference>
<reference evidence="8" key="1">
    <citation type="submission" date="2022-11" db="EMBL/GenBank/DDBJ databases">
        <authorList>
            <person name="Kikuchi T."/>
        </authorList>
    </citation>
    <scope>NUCLEOTIDE SEQUENCE</scope>
    <source>
        <strain evidence="8">PS1010</strain>
    </source>
</reference>
<feature type="signal peptide" evidence="5">
    <location>
        <begin position="1"/>
        <end position="16"/>
    </location>
</feature>
<evidence type="ECO:0000256" key="2">
    <source>
        <dbReference type="ARBA" id="ARBA00022473"/>
    </source>
</evidence>
<dbReference type="GO" id="GO:0016540">
    <property type="term" value="P:protein autoprocessing"/>
    <property type="evidence" value="ECO:0007669"/>
    <property type="project" value="InterPro"/>
</dbReference>
<keyword evidence="2" id="KW-0217">Developmental protein</keyword>
<evidence type="ECO:0000256" key="3">
    <source>
        <dbReference type="ARBA" id="ARBA00022525"/>
    </source>
</evidence>
<dbReference type="GO" id="GO:0005576">
    <property type="term" value="C:extracellular region"/>
    <property type="evidence" value="ECO:0007669"/>
    <property type="project" value="UniProtKB-SubCell"/>
</dbReference>
<dbReference type="InterPro" id="IPR003587">
    <property type="entry name" value="Hint_dom_N"/>
</dbReference>
<dbReference type="PRINTS" id="PR00632">
    <property type="entry name" value="SONICHHOG"/>
</dbReference>
<feature type="chain" id="PRO_5040120461" description="Warthog protein 6" evidence="5">
    <location>
        <begin position="17"/>
        <end position="599"/>
    </location>
</feature>
<name>A0A9P1J107_9PELO</name>
<evidence type="ECO:0000313" key="8">
    <source>
        <dbReference type="EMBL" id="CAI5454606.1"/>
    </source>
</evidence>
<evidence type="ECO:0000259" key="7">
    <source>
        <dbReference type="SMART" id="SM00306"/>
    </source>
</evidence>
<dbReference type="InterPro" id="IPR003586">
    <property type="entry name" value="Hint_dom_C"/>
</dbReference>
<dbReference type="GO" id="GO:0007267">
    <property type="term" value="P:cell-cell signaling"/>
    <property type="evidence" value="ECO:0007669"/>
    <property type="project" value="InterPro"/>
</dbReference>
<organism evidence="8 9">
    <name type="scientific">Caenorhabditis angaria</name>
    <dbReference type="NCBI Taxonomy" id="860376"/>
    <lineage>
        <taxon>Eukaryota</taxon>
        <taxon>Metazoa</taxon>
        <taxon>Ecdysozoa</taxon>
        <taxon>Nematoda</taxon>
        <taxon>Chromadorea</taxon>
        <taxon>Rhabditida</taxon>
        <taxon>Rhabditina</taxon>
        <taxon>Rhabditomorpha</taxon>
        <taxon>Rhabditoidea</taxon>
        <taxon>Rhabditidae</taxon>
        <taxon>Peloderinae</taxon>
        <taxon>Caenorhabditis</taxon>
    </lineage>
</organism>
<feature type="domain" description="Hint" evidence="6">
    <location>
        <begin position="505"/>
        <end position="549"/>
    </location>
</feature>
<evidence type="ECO:0000256" key="5">
    <source>
        <dbReference type="SAM" id="SignalP"/>
    </source>
</evidence>
<evidence type="ECO:0000256" key="4">
    <source>
        <dbReference type="ARBA" id="ARBA00022729"/>
    </source>
</evidence>
<dbReference type="SMART" id="SM00305">
    <property type="entry name" value="HintC"/>
    <property type="match status" value="1"/>
</dbReference>
<dbReference type="EMBL" id="CANHGI010000006">
    <property type="protein sequence ID" value="CAI5454606.1"/>
    <property type="molecule type" value="Genomic_DNA"/>
</dbReference>
<comment type="caution">
    <text evidence="8">The sequence shown here is derived from an EMBL/GenBank/DDBJ whole genome shotgun (WGS) entry which is preliminary data.</text>
</comment>
<dbReference type="PROSITE" id="PS50817">
    <property type="entry name" value="INTEIN_N_TER"/>
    <property type="match status" value="1"/>
</dbReference>
<evidence type="ECO:0000259" key="6">
    <source>
        <dbReference type="SMART" id="SM00305"/>
    </source>
</evidence>
<dbReference type="SMART" id="SM00306">
    <property type="entry name" value="HintN"/>
    <property type="match status" value="1"/>
</dbReference>
<dbReference type="Gene3D" id="2.170.16.10">
    <property type="entry name" value="Hedgehog/Intein (Hint) domain"/>
    <property type="match status" value="1"/>
</dbReference>
<comment type="subcellular location">
    <subcellularLocation>
        <location evidence="1">Secreted</location>
        <location evidence="1">Extracellular space</location>
    </subcellularLocation>
</comment>
<dbReference type="CDD" id="cd00081">
    <property type="entry name" value="Hint"/>
    <property type="match status" value="1"/>
</dbReference>
<evidence type="ECO:0000256" key="1">
    <source>
        <dbReference type="ARBA" id="ARBA00004239"/>
    </source>
</evidence>
<gene>
    <name evidence="8" type="ORF">CAMP_LOCUS17243</name>
</gene>
<dbReference type="OrthoDB" id="5212at2759"/>
<dbReference type="InterPro" id="IPR001767">
    <property type="entry name" value="Hedgehog_Hint"/>
</dbReference>
<keyword evidence="9" id="KW-1185">Reference proteome</keyword>
<dbReference type="InterPro" id="IPR036844">
    <property type="entry name" value="Hint_dom_sf"/>
</dbReference>
<dbReference type="GO" id="GO:0048731">
    <property type="term" value="P:system development"/>
    <property type="evidence" value="ECO:0007669"/>
    <property type="project" value="UniProtKB-ARBA"/>
</dbReference>
<feature type="domain" description="Hint" evidence="7">
    <location>
        <begin position="401"/>
        <end position="503"/>
    </location>
</feature>
<dbReference type="GO" id="GO:0016539">
    <property type="term" value="P:intein-mediated protein splicing"/>
    <property type="evidence" value="ECO:0007669"/>
    <property type="project" value="InterPro"/>
</dbReference>
<dbReference type="PANTHER" id="PTHR46706:SF12">
    <property type="entry name" value="PROTEIN QUA-1-RELATED"/>
    <property type="match status" value="1"/>
</dbReference>
<dbReference type="InterPro" id="IPR001657">
    <property type="entry name" value="Hedgehog"/>
</dbReference>
<protein>
    <recommendedName>
        <fullName evidence="10">Warthog protein 6</fullName>
    </recommendedName>
</protein>
<evidence type="ECO:0008006" key="10">
    <source>
        <dbReference type="Google" id="ProtNLM"/>
    </source>
</evidence>
<dbReference type="AlphaFoldDB" id="A0A9P1J107"/>
<sequence>MKLLISLLSCFLSSYAVVVIHEGGSCGTNSVPYKMVVDAEGKPEILCDAPTCLGVDYSANGQRDRKEKLLSVSCDPFKEVVCVDELQWTGGLLEVNNGTHRTLKTECCSYDGMSNAQTIKSIFLGPGDVYEGGMVEKEGEAGGFDLIKEIRKTVNAENQVQYIVAVYRLPCNLIPDSAEALPVVSRNRRRLRDRLGNFDDAYRSYAVNYGRRPFTARRRAMLKRMEDYYDYDYEPSQFRRPLRRSRLPYAENSLWPVQYNSKPKAFSDSTYQENTAPLTTITDGSASAGNSYAETASVEVGPVPPATQYLESQNVAPVNTYQTQPVPPPVDTYQTPLAQPSYNSYPAYNAYPTANQYSGYPAQQYSAVAQPAAQSSYSYQSPYQYSYAQPNLNSVFARTPFQCFSGDMEVQTEDGTKLMRDLKVGDKVLSLDGNMLTYLPIVMFLHKRHDEEAEFNVIETEFGHSIKLTDNHLIYISNCAGSNNLRLAAAKDVTVDDCVHVMNDKEVLVKRRVHKITRVFGTGIYSPLTTTGDIVVNRVLSSCHSNLAVKALQQTFFSVYKTTTNMVSRFFTSSEEGHLPYGVETLTSVLDMFIPQSFV</sequence>
<dbReference type="PANTHER" id="PTHR46706">
    <property type="entry name" value="PROTEIN QUA-1-RELATED"/>
    <property type="match status" value="1"/>
</dbReference>